<feature type="transmembrane region" description="Helical" evidence="1">
    <location>
        <begin position="12"/>
        <end position="33"/>
    </location>
</feature>
<dbReference type="STRING" id="44941.A0A397W7J5"/>
<accession>A0A397W7J5</accession>
<dbReference type="EMBL" id="QKWP01000007">
    <property type="protein sequence ID" value="RIB30670.1"/>
    <property type="molecule type" value="Genomic_DNA"/>
</dbReference>
<dbReference type="PANTHER" id="PTHR22605:SF1">
    <property type="entry name" value="RZ-TYPE DOMAIN-CONTAINING PROTEIN"/>
    <property type="match status" value="1"/>
</dbReference>
<comment type="caution">
    <text evidence="2">The sequence shown here is derived from an EMBL/GenBank/DDBJ whole genome shotgun (WGS) entry which is preliminary data.</text>
</comment>
<sequence length="191" mass="21797">MQLPPSTVINEVLLENVLAMIVCILTKIPVFIIGAPRPSISFVDIGNWKLDISNSSRALLAQRPKFGIDDRVDIVVRLVDFKLLNFIMCALLRPLAKAYSEYKEHERNFGGTDQNENPRREYFDTVLKTFNNCQNWTYNPIPTLILIKANLNNKATRHHMVIGKSDLIVTILTYQLIEKGLDPMIILGLQF</sequence>
<dbReference type="AlphaFoldDB" id="A0A397W7J5"/>
<dbReference type="OrthoDB" id="2406744at2759"/>
<organism evidence="2 3">
    <name type="scientific">Gigaspora rosea</name>
    <dbReference type="NCBI Taxonomy" id="44941"/>
    <lineage>
        <taxon>Eukaryota</taxon>
        <taxon>Fungi</taxon>
        <taxon>Fungi incertae sedis</taxon>
        <taxon>Mucoromycota</taxon>
        <taxon>Glomeromycotina</taxon>
        <taxon>Glomeromycetes</taxon>
        <taxon>Diversisporales</taxon>
        <taxon>Gigasporaceae</taxon>
        <taxon>Gigaspora</taxon>
    </lineage>
</organism>
<keyword evidence="1" id="KW-0812">Transmembrane</keyword>
<dbReference type="Proteomes" id="UP000266673">
    <property type="component" value="Unassembled WGS sequence"/>
</dbReference>
<dbReference type="InterPro" id="IPR031248">
    <property type="entry name" value="RNF213"/>
</dbReference>
<keyword evidence="1" id="KW-0472">Membrane</keyword>
<evidence type="ECO:0000313" key="3">
    <source>
        <dbReference type="Proteomes" id="UP000266673"/>
    </source>
</evidence>
<name>A0A397W7J5_9GLOM</name>
<dbReference type="GO" id="GO:0004842">
    <property type="term" value="F:ubiquitin-protein transferase activity"/>
    <property type="evidence" value="ECO:0007669"/>
    <property type="project" value="InterPro"/>
</dbReference>
<evidence type="ECO:0000313" key="2">
    <source>
        <dbReference type="EMBL" id="RIB30670.1"/>
    </source>
</evidence>
<protein>
    <submittedName>
        <fullName evidence="2">Uncharacterized protein</fullName>
    </submittedName>
</protein>
<evidence type="ECO:0000256" key="1">
    <source>
        <dbReference type="SAM" id="Phobius"/>
    </source>
</evidence>
<reference evidence="2 3" key="1">
    <citation type="submission" date="2018-06" db="EMBL/GenBank/DDBJ databases">
        <title>Comparative genomics reveals the genomic features of Rhizophagus irregularis, R. cerebriforme, R. diaphanum and Gigaspora rosea, and their symbiotic lifestyle signature.</title>
        <authorList>
            <person name="Morin E."/>
            <person name="San Clemente H."/>
            <person name="Chen E.C.H."/>
            <person name="De La Providencia I."/>
            <person name="Hainaut M."/>
            <person name="Kuo A."/>
            <person name="Kohler A."/>
            <person name="Murat C."/>
            <person name="Tang N."/>
            <person name="Roy S."/>
            <person name="Loubradou J."/>
            <person name="Henrissat B."/>
            <person name="Grigoriev I.V."/>
            <person name="Corradi N."/>
            <person name="Roux C."/>
            <person name="Martin F.M."/>
        </authorList>
    </citation>
    <scope>NUCLEOTIDE SEQUENCE [LARGE SCALE GENOMIC DNA]</scope>
    <source>
        <strain evidence="2 3">DAOM 194757</strain>
    </source>
</reference>
<proteinExistence type="predicted"/>
<dbReference type="PANTHER" id="PTHR22605">
    <property type="entry name" value="RZ-TYPE DOMAIN-CONTAINING PROTEIN"/>
    <property type="match status" value="1"/>
</dbReference>
<dbReference type="GO" id="GO:0016887">
    <property type="term" value="F:ATP hydrolysis activity"/>
    <property type="evidence" value="ECO:0007669"/>
    <property type="project" value="InterPro"/>
</dbReference>
<gene>
    <name evidence="2" type="ORF">C2G38_2317437</name>
</gene>
<keyword evidence="3" id="KW-1185">Reference proteome</keyword>
<keyword evidence="1" id="KW-1133">Transmembrane helix</keyword>